<dbReference type="InterPro" id="IPR050093">
    <property type="entry name" value="ABC_SmlMolc_Importer"/>
</dbReference>
<keyword evidence="2" id="KW-0547">Nucleotide-binding</keyword>
<dbReference type="SMART" id="SM00382">
    <property type="entry name" value="AAA"/>
    <property type="match status" value="1"/>
</dbReference>
<keyword evidence="1" id="KW-0813">Transport</keyword>
<evidence type="ECO:0000259" key="4">
    <source>
        <dbReference type="PROSITE" id="PS50893"/>
    </source>
</evidence>
<dbReference type="AlphaFoldDB" id="A0A7X8YDA2"/>
<proteinExistence type="predicted"/>
<dbReference type="InterPro" id="IPR008995">
    <property type="entry name" value="Mo/tungstate-bd_C_term_dom"/>
</dbReference>
<dbReference type="PROSITE" id="PS50893">
    <property type="entry name" value="ABC_TRANSPORTER_2"/>
    <property type="match status" value="1"/>
</dbReference>
<dbReference type="Proteomes" id="UP000523139">
    <property type="component" value="Unassembled WGS sequence"/>
</dbReference>
<accession>A0A7X8YDA2</accession>
<comment type="caution">
    <text evidence="5">The sequence shown here is derived from an EMBL/GenBank/DDBJ whole genome shotgun (WGS) entry which is preliminary data.</text>
</comment>
<dbReference type="SUPFAM" id="SSF52540">
    <property type="entry name" value="P-loop containing nucleoside triphosphate hydrolases"/>
    <property type="match status" value="1"/>
</dbReference>
<dbReference type="SUPFAM" id="SSF50331">
    <property type="entry name" value="MOP-like"/>
    <property type="match status" value="1"/>
</dbReference>
<dbReference type="Gene3D" id="2.40.50.100">
    <property type="match status" value="1"/>
</dbReference>
<evidence type="ECO:0000313" key="6">
    <source>
        <dbReference type="Proteomes" id="UP000523139"/>
    </source>
</evidence>
<dbReference type="GO" id="GO:0005524">
    <property type="term" value="F:ATP binding"/>
    <property type="evidence" value="ECO:0007669"/>
    <property type="project" value="UniProtKB-KW"/>
</dbReference>
<dbReference type="GO" id="GO:0022857">
    <property type="term" value="F:transmembrane transporter activity"/>
    <property type="evidence" value="ECO:0007669"/>
    <property type="project" value="InterPro"/>
</dbReference>
<dbReference type="InterPro" id="IPR027417">
    <property type="entry name" value="P-loop_NTPase"/>
</dbReference>
<dbReference type="RefSeq" id="WP_168886897.1">
    <property type="nucleotide sequence ID" value="NZ_JABAHY010000003.1"/>
</dbReference>
<dbReference type="GO" id="GO:0016887">
    <property type="term" value="F:ATP hydrolysis activity"/>
    <property type="evidence" value="ECO:0007669"/>
    <property type="project" value="InterPro"/>
</dbReference>
<evidence type="ECO:0000256" key="1">
    <source>
        <dbReference type="ARBA" id="ARBA00022448"/>
    </source>
</evidence>
<dbReference type="InterPro" id="IPR003439">
    <property type="entry name" value="ABC_transporter-like_ATP-bd"/>
</dbReference>
<keyword evidence="3 5" id="KW-0067">ATP-binding</keyword>
<reference evidence="5 6" key="1">
    <citation type="submission" date="2020-04" db="EMBL/GenBank/DDBJ databases">
        <title>Nesterenkonia sp. nov., isolated from marine sediment.</title>
        <authorList>
            <person name="Zhang G."/>
        </authorList>
    </citation>
    <scope>NUCLEOTIDE SEQUENCE [LARGE SCALE GENOMIC DNA]</scope>
    <source>
        <strain evidence="5 6">MY13</strain>
    </source>
</reference>
<dbReference type="GO" id="GO:0043190">
    <property type="term" value="C:ATP-binding cassette (ABC) transporter complex"/>
    <property type="evidence" value="ECO:0007669"/>
    <property type="project" value="InterPro"/>
</dbReference>
<dbReference type="EMBL" id="JABAHY010000003">
    <property type="protein sequence ID" value="NLS09399.1"/>
    <property type="molecule type" value="Genomic_DNA"/>
</dbReference>
<dbReference type="InterPro" id="IPR017871">
    <property type="entry name" value="ABC_transporter-like_CS"/>
</dbReference>
<dbReference type="FunFam" id="3.40.50.300:FF:000133">
    <property type="entry name" value="Spermidine/putrescine import ATP-binding protein PotA"/>
    <property type="match status" value="1"/>
</dbReference>
<evidence type="ECO:0000256" key="3">
    <source>
        <dbReference type="ARBA" id="ARBA00022840"/>
    </source>
</evidence>
<gene>
    <name evidence="5" type="ORF">HGQ17_05120</name>
</gene>
<keyword evidence="6" id="KW-1185">Reference proteome</keyword>
<protein>
    <submittedName>
        <fullName evidence="5">ABC transporter ATP-binding protein</fullName>
    </submittedName>
</protein>
<dbReference type="Pfam" id="PF00005">
    <property type="entry name" value="ABC_tran"/>
    <property type="match status" value="1"/>
</dbReference>
<evidence type="ECO:0000313" key="5">
    <source>
        <dbReference type="EMBL" id="NLS09399.1"/>
    </source>
</evidence>
<sequence>MAASGKDLVLEGITKRFGDYTAVDDLSLHVPAGRFFALLGPSGCGKSTTLRMIAGLEHPTSGRVYIGDEDVTATKAHQREVNTVFQSYALFPHLSILENVAFGLKRKKVPDAVEQAKAALELVELAHLAQRKPAQLSGGQQQRVALARAVVNRPHVLLLDEPLGALDMKLRRQMQTELKTIQDEVGVTFIHVTHDQEEAMTMADTVAVMNAGRIEQIGPPDELYDLPATAFVANFLGKSNLFEATVTESNGDWLSLSFAGTTTGLAASRAVQTTGTIVAGIRPEKIIAAPAGQPPASAGSGWAKVPGGRVTSVSYTGVSTEYEIAVQGLGEFTVFAQNLHSTGFTEGDQVDLWWEESNLFGLAGDADTEAGIEEV</sequence>
<name>A0A7X8YDA2_9MICC</name>
<evidence type="ECO:0000256" key="2">
    <source>
        <dbReference type="ARBA" id="ARBA00022741"/>
    </source>
</evidence>
<dbReference type="Pfam" id="PF08402">
    <property type="entry name" value="TOBE_2"/>
    <property type="match status" value="1"/>
</dbReference>
<dbReference type="PROSITE" id="PS00211">
    <property type="entry name" value="ABC_TRANSPORTER_1"/>
    <property type="match status" value="1"/>
</dbReference>
<dbReference type="InterPro" id="IPR013611">
    <property type="entry name" value="Transp-assoc_OB_typ2"/>
</dbReference>
<dbReference type="PANTHER" id="PTHR42781">
    <property type="entry name" value="SPERMIDINE/PUTRESCINE IMPORT ATP-BINDING PROTEIN POTA"/>
    <property type="match status" value="1"/>
</dbReference>
<dbReference type="PANTHER" id="PTHR42781:SF4">
    <property type="entry name" value="SPERMIDINE_PUTRESCINE IMPORT ATP-BINDING PROTEIN POTA"/>
    <property type="match status" value="1"/>
</dbReference>
<dbReference type="Gene3D" id="3.40.50.300">
    <property type="entry name" value="P-loop containing nucleotide triphosphate hydrolases"/>
    <property type="match status" value="1"/>
</dbReference>
<feature type="domain" description="ABC transporter" evidence="4">
    <location>
        <begin position="8"/>
        <end position="236"/>
    </location>
</feature>
<organism evidence="5 6">
    <name type="scientific">Nesterenkonia sedimenti</name>
    <dbReference type="NCBI Taxonomy" id="1463632"/>
    <lineage>
        <taxon>Bacteria</taxon>
        <taxon>Bacillati</taxon>
        <taxon>Actinomycetota</taxon>
        <taxon>Actinomycetes</taxon>
        <taxon>Micrococcales</taxon>
        <taxon>Micrococcaceae</taxon>
        <taxon>Nesterenkonia</taxon>
    </lineage>
</organism>
<dbReference type="InterPro" id="IPR003593">
    <property type="entry name" value="AAA+_ATPase"/>
</dbReference>